<dbReference type="EMBL" id="QTSX02005691">
    <property type="protein sequence ID" value="KAJ9059237.1"/>
    <property type="molecule type" value="Genomic_DNA"/>
</dbReference>
<comment type="caution">
    <text evidence="1">The sequence shown here is derived from an EMBL/GenBank/DDBJ whole genome shotgun (WGS) entry which is preliminary data.</text>
</comment>
<sequence>MKSLTYNDLDLDDVGYILPSSEGEKMSMPSLPSWEESDLVPLKVLEVPPPTPSRALWLITGLVLMGLNSYFPQLSPVSSLWYPLRAAIPVLHWLASWWFVLLVWEPNLVSLAPLSHIIRKEFPEGSLEEAWESLEVAKNLPKGLLVEVKAAFEELYSDYFAKEGTPVQGN</sequence>
<accession>A0ACC2SAN8</accession>
<protein>
    <submittedName>
        <fullName evidence="1">Uncharacterized protein</fullName>
    </submittedName>
</protein>
<reference evidence="1" key="1">
    <citation type="submission" date="2022-04" db="EMBL/GenBank/DDBJ databases">
        <title>Genome of the entomopathogenic fungus Entomophthora muscae.</title>
        <authorList>
            <person name="Elya C."/>
            <person name="Lovett B.R."/>
            <person name="Lee E."/>
            <person name="Macias A.M."/>
            <person name="Hajek A.E."/>
            <person name="De Bivort B.L."/>
            <person name="Kasson M.T."/>
            <person name="De Fine Licht H.H."/>
            <person name="Stajich J.E."/>
        </authorList>
    </citation>
    <scope>NUCLEOTIDE SEQUENCE</scope>
    <source>
        <strain evidence="1">Berkeley</strain>
    </source>
</reference>
<evidence type="ECO:0000313" key="1">
    <source>
        <dbReference type="EMBL" id="KAJ9059237.1"/>
    </source>
</evidence>
<organism evidence="1 2">
    <name type="scientific">Entomophthora muscae</name>
    <dbReference type="NCBI Taxonomy" id="34485"/>
    <lineage>
        <taxon>Eukaryota</taxon>
        <taxon>Fungi</taxon>
        <taxon>Fungi incertae sedis</taxon>
        <taxon>Zoopagomycota</taxon>
        <taxon>Entomophthoromycotina</taxon>
        <taxon>Entomophthoromycetes</taxon>
        <taxon>Entomophthorales</taxon>
        <taxon>Entomophthoraceae</taxon>
        <taxon>Entomophthora</taxon>
    </lineage>
</organism>
<proteinExistence type="predicted"/>
<dbReference type="Proteomes" id="UP001165960">
    <property type="component" value="Unassembled WGS sequence"/>
</dbReference>
<keyword evidence="2" id="KW-1185">Reference proteome</keyword>
<evidence type="ECO:0000313" key="2">
    <source>
        <dbReference type="Proteomes" id="UP001165960"/>
    </source>
</evidence>
<name>A0ACC2SAN8_9FUNG</name>
<gene>
    <name evidence="1" type="ORF">DSO57_1004549</name>
</gene>